<dbReference type="RefSeq" id="WP_306825347.1">
    <property type="nucleotide sequence ID" value="NZ_JAUSQM010000001.1"/>
</dbReference>
<dbReference type="EMBL" id="JAUSQM010000001">
    <property type="protein sequence ID" value="MDP9823708.1"/>
    <property type="molecule type" value="Genomic_DNA"/>
</dbReference>
<gene>
    <name evidence="6" type="ORF">J2S59_003517</name>
</gene>
<dbReference type="GO" id="GO:0004557">
    <property type="term" value="F:alpha-galactosidase activity"/>
    <property type="evidence" value="ECO:0007669"/>
    <property type="project" value="UniProtKB-EC"/>
</dbReference>
<keyword evidence="4 6" id="KW-0326">Glycosidase</keyword>
<dbReference type="InterPro" id="IPR013780">
    <property type="entry name" value="Glyco_hydro_b"/>
</dbReference>
<accession>A0ABT9NTH9</accession>
<organism evidence="6 7">
    <name type="scientific">Nocardioides massiliensis</name>
    <dbReference type="NCBI Taxonomy" id="1325935"/>
    <lineage>
        <taxon>Bacteria</taxon>
        <taxon>Bacillati</taxon>
        <taxon>Actinomycetota</taxon>
        <taxon>Actinomycetes</taxon>
        <taxon>Propionibacteriales</taxon>
        <taxon>Nocardioidaceae</taxon>
        <taxon>Nocardioides</taxon>
    </lineage>
</organism>
<dbReference type="PANTHER" id="PTHR43053">
    <property type="entry name" value="GLYCOSIDASE FAMILY 31"/>
    <property type="match status" value="1"/>
</dbReference>
<proteinExistence type="predicted"/>
<evidence type="ECO:0000256" key="2">
    <source>
        <dbReference type="ARBA" id="ARBA00012755"/>
    </source>
</evidence>
<dbReference type="PANTHER" id="PTHR43053:SF3">
    <property type="entry name" value="ALPHA-GALACTOSIDASE C-RELATED"/>
    <property type="match status" value="1"/>
</dbReference>
<dbReference type="InterPro" id="IPR031704">
    <property type="entry name" value="Glyco_hydro_36_N"/>
</dbReference>
<dbReference type="InterPro" id="IPR038417">
    <property type="entry name" value="Alpga-gal_N_sf"/>
</dbReference>
<dbReference type="Gene3D" id="3.20.20.70">
    <property type="entry name" value="Aldolase class I"/>
    <property type="match status" value="1"/>
</dbReference>
<feature type="domain" description="Glycosyl hydrolase family 36 N-terminal" evidence="5">
    <location>
        <begin position="41"/>
        <end position="302"/>
    </location>
</feature>
<dbReference type="InterPro" id="IPR002252">
    <property type="entry name" value="Glyco_hydro_36"/>
</dbReference>
<dbReference type="PRINTS" id="PR00743">
    <property type="entry name" value="GLHYDRLASE36"/>
</dbReference>
<dbReference type="Pfam" id="PF02065">
    <property type="entry name" value="Melibiase"/>
    <property type="match status" value="1"/>
</dbReference>
<dbReference type="Gene3D" id="2.70.98.60">
    <property type="entry name" value="alpha-galactosidase from lactobacil brevis"/>
    <property type="match status" value="1"/>
</dbReference>
<keyword evidence="3 6" id="KW-0378">Hydrolase</keyword>
<evidence type="ECO:0000313" key="6">
    <source>
        <dbReference type="EMBL" id="MDP9823708.1"/>
    </source>
</evidence>
<dbReference type="SUPFAM" id="SSF51445">
    <property type="entry name" value="(Trans)glycosidases"/>
    <property type="match status" value="1"/>
</dbReference>
<dbReference type="CDD" id="cd14791">
    <property type="entry name" value="GH36"/>
    <property type="match status" value="1"/>
</dbReference>
<dbReference type="Gene3D" id="2.60.40.1180">
    <property type="entry name" value="Golgi alpha-mannosidase II"/>
    <property type="match status" value="1"/>
</dbReference>
<evidence type="ECO:0000256" key="1">
    <source>
        <dbReference type="ARBA" id="ARBA00001255"/>
    </source>
</evidence>
<dbReference type="InterPro" id="IPR050985">
    <property type="entry name" value="Alpha-glycosidase_related"/>
</dbReference>
<dbReference type="Pfam" id="PF16875">
    <property type="entry name" value="Glyco_hydro_36N"/>
    <property type="match status" value="1"/>
</dbReference>
<dbReference type="InterPro" id="IPR013785">
    <property type="entry name" value="Aldolase_TIM"/>
</dbReference>
<evidence type="ECO:0000313" key="7">
    <source>
        <dbReference type="Proteomes" id="UP001240447"/>
    </source>
</evidence>
<dbReference type="EC" id="3.2.1.22" evidence="2"/>
<evidence type="ECO:0000256" key="4">
    <source>
        <dbReference type="ARBA" id="ARBA00023295"/>
    </source>
</evidence>
<comment type="catalytic activity">
    <reaction evidence="1">
        <text>Hydrolysis of terminal, non-reducing alpha-D-galactose residues in alpha-D-galactosides, including galactose oligosaccharides, galactomannans and galactolipids.</text>
        <dbReference type="EC" id="3.2.1.22"/>
    </reaction>
</comment>
<evidence type="ECO:0000259" key="5">
    <source>
        <dbReference type="Pfam" id="PF16875"/>
    </source>
</evidence>
<evidence type="ECO:0000256" key="3">
    <source>
        <dbReference type="ARBA" id="ARBA00022801"/>
    </source>
</evidence>
<name>A0ABT9NTH9_9ACTN</name>
<reference evidence="6 7" key="1">
    <citation type="submission" date="2023-07" db="EMBL/GenBank/DDBJ databases">
        <title>Sequencing the genomes of 1000 actinobacteria strains.</title>
        <authorList>
            <person name="Klenk H.-P."/>
        </authorList>
    </citation>
    <scope>NUCLEOTIDE SEQUENCE [LARGE SCALE GENOMIC DNA]</scope>
    <source>
        <strain evidence="6 7">GD13</strain>
    </source>
</reference>
<protein>
    <recommendedName>
        <fullName evidence="2">alpha-galactosidase</fullName>
        <ecNumber evidence="2">3.2.1.22</ecNumber>
    </recommendedName>
</protein>
<dbReference type="Proteomes" id="UP001240447">
    <property type="component" value="Unassembled WGS sequence"/>
</dbReference>
<sequence length="797" mass="88359">MGYVRISPAADRDGHVIEHRDGTFYLQTAHTSYWFAVTEHGHLEHIHYGPRLAIQDPSALRWSRVARGGSTVAYAPEDVRYSLDTLPLEFSGIGQGDYRTSPCEIRTAHVGYDLDLGYRGHEVHAGSLAARTLPTAHGTPAEATTLVIDLADERAGIEVALHYTVFAAADVITRRVVVRNTGPAEVVVEKLLSFQLDLPEASLGGAPRLITFDGAWIAETHAHDRPIGPGFSGVSSSTGSSSNRHNPGFLLAAADADEDHGRVHGFNLVYSGNHLGSVERGATGLLRVAGGINPQGFSWPLAPGEEFETPEAVLAFADTGFNGLSERMHRFVVDHVLPARYRRTPRPVAYNSWEALSFDVSERRLLKQARRAADLGMELFVVDDGWFAGRKDDTAGLGDYAVDDAKFPRGLGSLVTKLSALGLQAGIWVEPEMVNEDSELYRTHPEWALRIPGKPARLGRQQHVLDLCNPDVCDYVVASVGALLDAHDFRYVKWDMNRHLADTHSPHVRAPGMTAHQYVANLHDVLRRIFEPRPHVLLETCSSGGNRFDLAMLAHSAMIWASDDTDPIERLEIQQGLSYLYPLSTISAHISNAPHQQTLRNTPLSTRFNVACFGVLGYEYDLELLSSEERKEVREQIAFYRTHRDLFQHGRFRRHTKPHPDRFVWQVDDGDRTILGNFQRRVVAAPAPDLLPVAGLEPETTYRVRSKPQRLMIDRFGDLINHVTPIRLDPRGVVLSTAAKFTSLTDAAEEYVGTGALLAQGIRLHHQFSGTEYHPGIRMLGDHGSTLYVVERLEEGP</sequence>
<keyword evidence="7" id="KW-1185">Reference proteome</keyword>
<dbReference type="InterPro" id="IPR017853">
    <property type="entry name" value="GH"/>
</dbReference>
<comment type="caution">
    <text evidence="6">The sequence shown here is derived from an EMBL/GenBank/DDBJ whole genome shotgun (WGS) entry which is preliminary data.</text>
</comment>